<feature type="region of interest" description="Disordered" evidence="1">
    <location>
        <begin position="1194"/>
        <end position="1226"/>
    </location>
</feature>
<feature type="region of interest" description="Disordered" evidence="1">
    <location>
        <begin position="105"/>
        <end position="124"/>
    </location>
</feature>
<feature type="region of interest" description="Disordered" evidence="1">
    <location>
        <begin position="835"/>
        <end position="900"/>
    </location>
</feature>
<dbReference type="PANTHER" id="PTHR14492:SF4">
    <property type="entry name" value="CILIOGENESIS AND PLANAR POLARITY EFFECTOR 1"/>
    <property type="match status" value="1"/>
</dbReference>
<evidence type="ECO:0000313" key="2">
    <source>
        <dbReference type="Ensembl" id="ENSLLEP00000000803.1"/>
    </source>
</evidence>
<dbReference type="PANTHER" id="PTHR14492">
    <property type="entry name" value="JBTS17"/>
    <property type="match status" value="1"/>
</dbReference>
<feature type="compositionally biased region" description="Basic and acidic residues" evidence="1">
    <location>
        <begin position="1912"/>
        <end position="1929"/>
    </location>
</feature>
<feature type="region of interest" description="Disordered" evidence="1">
    <location>
        <begin position="1396"/>
        <end position="1435"/>
    </location>
</feature>
<protein>
    <submittedName>
        <fullName evidence="2">Uncharacterized protein</fullName>
    </submittedName>
</protein>
<dbReference type="Ensembl" id="ENSLLET00000000832.1">
    <property type="protein sequence ID" value="ENSLLEP00000000803.1"/>
    <property type="gene ID" value="ENSLLEG00000000510.1"/>
</dbReference>
<feature type="compositionally biased region" description="Basic and acidic residues" evidence="1">
    <location>
        <begin position="1267"/>
        <end position="1276"/>
    </location>
</feature>
<feature type="region of interest" description="Disordered" evidence="1">
    <location>
        <begin position="1050"/>
        <end position="1117"/>
    </location>
</feature>
<dbReference type="OrthoDB" id="9909387at2759"/>
<feature type="compositionally biased region" description="Basic and acidic residues" evidence="1">
    <location>
        <begin position="1396"/>
        <end position="1415"/>
    </location>
</feature>
<feature type="compositionally biased region" description="Basic and acidic residues" evidence="1">
    <location>
        <begin position="109"/>
        <end position="124"/>
    </location>
</feature>
<feature type="compositionally biased region" description="Polar residues" evidence="1">
    <location>
        <begin position="1892"/>
        <end position="1911"/>
    </location>
</feature>
<accession>A0A8C5LPR1</accession>
<feature type="compositionally biased region" description="Basic and acidic residues" evidence="1">
    <location>
        <begin position="1089"/>
        <end position="1115"/>
    </location>
</feature>
<feature type="compositionally biased region" description="Basic and acidic residues" evidence="1">
    <location>
        <begin position="1423"/>
        <end position="1435"/>
    </location>
</feature>
<name>A0A8C5LPR1_9ANUR</name>
<proteinExistence type="predicted"/>
<feature type="compositionally biased region" description="Basic and acidic residues" evidence="1">
    <location>
        <begin position="508"/>
        <end position="526"/>
    </location>
</feature>
<feature type="region of interest" description="Disordered" evidence="1">
    <location>
        <begin position="1571"/>
        <end position="1607"/>
    </location>
</feature>
<evidence type="ECO:0000256" key="1">
    <source>
        <dbReference type="SAM" id="MobiDB-lite"/>
    </source>
</evidence>
<feature type="compositionally biased region" description="Polar residues" evidence="1">
    <location>
        <begin position="1201"/>
        <end position="1215"/>
    </location>
</feature>
<reference evidence="2" key="2">
    <citation type="submission" date="2025-09" db="UniProtKB">
        <authorList>
            <consortium name="Ensembl"/>
        </authorList>
    </citation>
    <scope>IDENTIFICATION</scope>
</reference>
<dbReference type="InterPro" id="IPR028236">
    <property type="entry name" value="CPLANE1"/>
</dbReference>
<dbReference type="GO" id="GO:0035869">
    <property type="term" value="C:ciliary transition zone"/>
    <property type="evidence" value="ECO:0007669"/>
    <property type="project" value="TreeGrafter"/>
</dbReference>
<feature type="compositionally biased region" description="Polar residues" evidence="1">
    <location>
        <begin position="1069"/>
        <end position="1087"/>
    </location>
</feature>
<evidence type="ECO:0000313" key="3">
    <source>
        <dbReference type="Proteomes" id="UP000694569"/>
    </source>
</evidence>
<feature type="compositionally biased region" description="Low complexity" evidence="1">
    <location>
        <begin position="1954"/>
        <end position="1966"/>
    </location>
</feature>
<dbReference type="Proteomes" id="UP000694569">
    <property type="component" value="Unplaced"/>
</dbReference>
<sequence length="2025" mass="224025">MSYSDRLPRVVELQHSRVVGAVRDQNLSSVWTVEYALDLLLIGGLEPEAAWLANQLGDWKLAVSMGVAYNLYQESLLEQVEKPPSLPLCLTPAHTFQEKLQFFLGRPPGPEKSKDPREEKHVTEPIEEEDADVLFGSLQEMLKAAVMANAEIVTQTLQQLMESAKEITRKLSGLVPEHLYLPAPPLYCPQPTSVSEEDPSDFLLESEKSGRQKLSGVLQRILLLLCAARCSLPAAQWYIKQLKRTRKIVQKIRAKASLPPLSPLSETLLNYSNSCATFFKPGVTGDHVSSSVAGCFRELCALCWMLHVRERLSYCCRQYQKARDNGKLFKSADECDPCVTERCFEALDWACRMLPFTQVTYCEELIQDIILSLVSELPPVKKVAEILVRAFPHPDVVRVSLREKYHTIQQRLRHSTVKGPRGEEMMAVVIHNVQKVHIKALRRIQRNIGPVEMHLWDSALGETLDEESLCYDKFSLGTSLSRSTLTDFRSSQAHSDVDTLPETLITKDTNERTPRQKRDTLPESEHPLPTVGTWEFERDDEEYTTFLELFLSYVLEKDLLHHSEPGTPFLTTFVQQLREQELNSLAFDVHTTLKRKLGKARMQSVFRAGSCYDQNLDPCKECVRTEDAAHHSTGAADPSLNEPLTLVMAKPEVAYYKSLTAKKRNPARSGLFGLNGQKSIACKEGSGILSSKDLPCTHDVYRYKVIQTRSCLPSEELGVELQAKFSNEAKLVEWMIRWSDRRLFWAAGRSEACQAQSTAIRVKTSSAAILTSIWLLEKPYMGCIQRDNPRSKVPLTEYIVAPVSQVKFEPVVQMEHRPDAGDAVSERFFAAGDEHVRTRESCSEGSKESPRGHHYLPGKDKSSDSRGSLETAVDVTIAPVKVPSETEDDQEEQSDTERISSICVSIRSVSQQMEKTVTERSPDSPDPAELLIQENVEPEKNSDADFSTHVVNPAIHPSPMLMSAMPNAATCTNPQDPHPEQSSQPVNTSEAVRQLFQDEMFKLLQLQQINFMSLMQVVGSSFAALPVLQNVLQQSAQGVRNQALNSTGVHASYPCQSPVPADRGPGPAPQNTEIQANTGADHTSARATTGREHDASHSESDKESVAQDHAQRLPDLKISLNNKKGAVRLGMPGSAPSLPLITASPGPEKIPLIPAMKVLNSTSGFPLLKLHPQHQFIPLNVIPHHFTPSMGPPPPREAWAPSQTGKIARSPQRTKPANDASLTKDEAQVLRKAGEGKKWAEARTKRLLAHPNADRDSLQAGVHTPVQHKDLRERGHNPQSVSLGRSSNKPEGIPLLHLQAMPTWLSPMLDAYSKGPAMPTPAKAAAFTAFPPTLTLLKTRLPQQVQNLPIAPSPQLLPLQTLLTYDRGRPSKGPHGTSDSTLQLLKANIQRFEETTKREDINASEDLLNKGDSIKRQKRRTKQDKSSAPDKKVSVSFRPEDSIINNFDDIEPPENLDKDSGLEEVTAFVIPPGTFESVLLDIPDHRSPSMAELHYFAATQKNAPEIRDAGTNTDSGSRLTDMPPQLPPELFLNLGFHYNKPEAKEDLEPDLPHVHVGHRYLSVIDIEGEDFSKNSSGGAATAVPSVTRRDGANSMSGKPDLPAGPSSAELAHMATSVSHMMYPGRSSPARGSSITSVPMKRDSLEVKAPTEADTLTYKILSEDSMRVLSTDPKTRASIVKMPKEDPAVSRLQEMDFQLAALQDMADSMERDFANTELLVNTIDNLAAAADPEEKDNTVSENGFAVEGLEETELLAEEEVEFQLPISITVTPRPVVTFSQGRPVLRSQPPAGPAERAHVEKSPLDVTGLSDIADILNDLMEGGVSAKELGLTESQALTLTRSKPRNVSSHHSSKKSQAERRELQLWMKKQQKERLAEHRRKMEELREMEHNPYTPSHNANTSITTKVIQRNQSAKDEKDRRRLSEHHSARVSDAMSLMQEMLSESMQIPASNPRAGSGVSGATGAAAQRSPSSKGSSVGRFGSSAKHVEKRRSLAKSSFSPPKPRSAPRSATRGEDIVAVLYNCLD</sequence>
<feature type="region of interest" description="Disordered" evidence="1">
    <location>
        <begin position="1781"/>
        <end position="1800"/>
    </location>
</feature>
<feature type="region of interest" description="Disordered" evidence="1">
    <location>
        <begin position="1266"/>
        <end position="1288"/>
    </location>
</feature>
<feature type="region of interest" description="Disordered" evidence="1">
    <location>
        <begin position="1839"/>
        <end position="1860"/>
    </location>
</feature>
<feature type="region of interest" description="Disordered" evidence="1">
    <location>
        <begin position="1890"/>
        <end position="1930"/>
    </location>
</feature>
<feature type="region of interest" description="Disordered" evidence="1">
    <location>
        <begin position="970"/>
        <end position="989"/>
    </location>
</feature>
<feature type="region of interest" description="Disordered" evidence="1">
    <location>
        <begin position="1945"/>
        <end position="2012"/>
    </location>
</feature>
<keyword evidence="3" id="KW-1185">Reference proteome</keyword>
<feature type="compositionally biased region" description="Acidic residues" evidence="1">
    <location>
        <begin position="885"/>
        <end position="894"/>
    </location>
</feature>
<dbReference type="GO" id="GO:0060271">
    <property type="term" value="P:cilium assembly"/>
    <property type="evidence" value="ECO:0007669"/>
    <property type="project" value="TreeGrafter"/>
</dbReference>
<dbReference type="Pfam" id="PF15392">
    <property type="entry name" value="Joubert"/>
    <property type="match status" value="1"/>
</dbReference>
<reference evidence="2" key="1">
    <citation type="submission" date="2025-08" db="UniProtKB">
        <authorList>
            <consortium name="Ensembl"/>
        </authorList>
    </citation>
    <scope>IDENTIFICATION</scope>
</reference>
<feature type="compositionally biased region" description="Polar residues" evidence="1">
    <location>
        <begin position="1277"/>
        <end position="1288"/>
    </location>
</feature>
<feature type="region of interest" description="Disordered" evidence="1">
    <location>
        <begin position="499"/>
        <end position="531"/>
    </location>
</feature>
<organism evidence="2 3">
    <name type="scientific">Leptobrachium leishanense</name>
    <name type="common">Leishan spiny toad</name>
    <dbReference type="NCBI Taxonomy" id="445787"/>
    <lineage>
        <taxon>Eukaryota</taxon>
        <taxon>Metazoa</taxon>
        <taxon>Chordata</taxon>
        <taxon>Craniata</taxon>
        <taxon>Vertebrata</taxon>
        <taxon>Euteleostomi</taxon>
        <taxon>Amphibia</taxon>
        <taxon>Batrachia</taxon>
        <taxon>Anura</taxon>
        <taxon>Pelobatoidea</taxon>
        <taxon>Megophryidae</taxon>
        <taxon>Leptobrachium</taxon>
    </lineage>
</organism>
<dbReference type="GeneTree" id="ENSGT00800000124150"/>
<feature type="compositionally biased region" description="Polar residues" evidence="1">
    <location>
        <begin position="1839"/>
        <end position="1849"/>
    </location>
</feature>
<feature type="compositionally biased region" description="Basic and acidic residues" evidence="1">
    <location>
        <begin position="835"/>
        <end position="864"/>
    </location>
</feature>